<dbReference type="EMBL" id="CP002648">
    <property type="protein sequence ID" value="AEO08093.1"/>
    <property type="molecule type" value="Genomic_DNA"/>
</dbReference>
<dbReference type="AlphaFoldDB" id="G2LPF6"/>
<comment type="similarity">
    <text evidence="2">Belongs to the ABC-4 integral membrane protein family. LolC/E subfamily.</text>
</comment>
<feature type="transmembrane region" description="Helical" evidence="7">
    <location>
        <begin position="357"/>
        <end position="381"/>
    </location>
</feature>
<dbReference type="PANTHER" id="PTHR30489:SF0">
    <property type="entry name" value="LIPOPROTEIN-RELEASING SYSTEM TRANSMEMBRANE PROTEIN LOLE"/>
    <property type="match status" value="1"/>
</dbReference>
<name>G2LPF6_BUCUM</name>
<dbReference type="InterPro" id="IPR051447">
    <property type="entry name" value="Lipoprotein-release_system"/>
</dbReference>
<organism evidence="10 11">
    <name type="scientific">Buchnera aphidicola str. Ua</name>
    <name type="common">Uroleucon ambrosiae</name>
    <dbReference type="NCBI Taxonomy" id="1005057"/>
    <lineage>
        <taxon>Bacteria</taxon>
        <taxon>Pseudomonadati</taxon>
        <taxon>Pseudomonadota</taxon>
        <taxon>Gammaproteobacteria</taxon>
        <taxon>Enterobacterales</taxon>
        <taxon>Erwiniaceae</taxon>
        <taxon>Buchnera</taxon>
    </lineage>
</organism>
<dbReference type="HOGENOM" id="CLU_000604_8_1_6"/>
<comment type="subcellular location">
    <subcellularLocation>
        <location evidence="1">Cell membrane</location>
        <topology evidence="1">Multi-pass membrane protein</topology>
    </subcellularLocation>
</comment>
<dbReference type="RefSeq" id="WP_014499997.1">
    <property type="nucleotide sequence ID" value="NC_017259.1"/>
</dbReference>
<keyword evidence="6 7" id="KW-0472">Membrane</keyword>
<evidence type="ECO:0000256" key="4">
    <source>
        <dbReference type="ARBA" id="ARBA00022692"/>
    </source>
</evidence>
<keyword evidence="4 7" id="KW-0812">Transmembrane</keyword>
<reference evidence="10 11" key="1">
    <citation type="journal article" date="2011" name="PLoS Genet.">
        <title>Sequence conservation and functional constraint on intergenic spacers in reduced genomes of the obligate symbiont buchnera.</title>
        <authorList>
            <person name="Degnan P.H."/>
            <person name="Ochman H."/>
            <person name="Moran N.A."/>
        </authorList>
    </citation>
    <scope>NUCLEOTIDE SEQUENCE [LARGE SCALE GENOMIC DNA]</scope>
    <source>
        <strain evidence="10 11">Ua</strain>
    </source>
</reference>
<keyword evidence="5 7" id="KW-1133">Transmembrane helix</keyword>
<feature type="transmembrane region" description="Helical" evidence="7">
    <location>
        <begin position="309"/>
        <end position="336"/>
    </location>
</feature>
<proteinExistence type="inferred from homology"/>
<evidence type="ECO:0000256" key="3">
    <source>
        <dbReference type="ARBA" id="ARBA00022475"/>
    </source>
</evidence>
<evidence type="ECO:0000259" key="9">
    <source>
        <dbReference type="Pfam" id="PF12704"/>
    </source>
</evidence>
<evidence type="ECO:0000256" key="5">
    <source>
        <dbReference type="ARBA" id="ARBA00022989"/>
    </source>
</evidence>
<feature type="transmembrane region" description="Helical" evidence="7">
    <location>
        <begin position="25"/>
        <end position="47"/>
    </location>
</feature>
<dbReference type="GO" id="GO:0098797">
    <property type="term" value="C:plasma membrane protein complex"/>
    <property type="evidence" value="ECO:0007669"/>
    <property type="project" value="TreeGrafter"/>
</dbReference>
<dbReference type="PANTHER" id="PTHR30489">
    <property type="entry name" value="LIPOPROTEIN-RELEASING SYSTEM TRANSMEMBRANE PROTEIN LOLE"/>
    <property type="match status" value="1"/>
</dbReference>
<gene>
    <name evidence="10" type="primary">lolC</name>
    <name evidence="10" type="ORF">BUAMB_276</name>
</gene>
<evidence type="ECO:0000256" key="1">
    <source>
        <dbReference type="ARBA" id="ARBA00004651"/>
    </source>
</evidence>
<accession>G2LPF6</accession>
<dbReference type="GO" id="GO:0044874">
    <property type="term" value="P:lipoprotein localization to outer membrane"/>
    <property type="evidence" value="ECO:0007669"/>
    <property type="project" value="TreeGrafter"/>
</dbReference>
<feature type="transmembrane region" description="Helical" evidence="7">
    <location>
        <begin position="264"/>
        <end position="289"/>
    </location>
</feature>
<evidence type="ECO:0000259" key="8">
    <source>
        <dbReference type="Pfam" id="PF02687"/>
    </source>
</evidence>
<feature type="domain" description="MacB-like periplasmic core" evidence="9">
    <location>
        <begin position="27"/>
        <end position="193"/>
    </location>
</feature>
<evidence type="ECO:0000256" key="2">
    <source>
        <dbReference type="ARBA" id="ARBA00005236"/>
    </source>
</evidence>
<evidence type="ECO:0000313" key="10">
    <source>
        <dbReference type="EMBL" id="AEO08093.1"/>
    </source>
</evidence>
<sequence>MYKPIYLFIALRYLWNINLPNFKKFYFLSITSIMISTFSIVITISVINGSENNFKKNIISFIPHLIITNHDQYVKKSDFPKQILNINNIKKVSDLITKEIIVQSKNNISIAEIIGIDETNNYNIKNYNQKDILKILNPGQYNIVIGTHLAKKLHVYVGDKINLILLSNKKNNFSGQIFNQHIFKIVNIFSTQNEIDYYQIIMNKKDSLNFLKYSKNYVSGWRIWLHDPLNLNLYEFKKIINKLTLIDWKLQKGELFKAMKIEKYIMLFLFFLILIISILNIFINLTTYIVEHKYVIAILQIQGLSNWKIMLIFIIFGSGNAIIGSIIGTIIAIVLIMQNDFLKFFISYCFKENDISIIMIPSQILCINMISILLAIFSTLYPTWNAVQSKSARVLSNE</sequence>
<dbReference type="InterPro" id="IPR025857">
    <property type="entry name" value="MacB_PCD"/>
</dbReference>
<dbReference type="InterPro" id="IPR003838">
    <property type="entry name" value="ABC3_permease_C"/>
</dbReference>
<dbReference type="KEGG" id="buh:BUAMB_276"/>
<dbReference type="Pfam" id="PF02687">
    <property type="entry name" value="FtsX"/>
    <property type="match status" value="1"/>
</dbReference>
<evidence type="ECO:0000256" key="6">
    <source>
        <dbReference type="ARBA" id="ARBA00023136"/>
    </source>
</evidence>
<dbReference type="Pfam" id="PF12704">
    <property type="entry name" value="MacB_PCD"/>
    <property type="match status" value="1"/>
</dbReference>
<evidence type="ECO:0000313" key="11">
    <source>
        <dbReference type="Proteomes" id="UP000006139"/>
    </source>
</evidence>
<protein>
    <submittedName>
        <fullName evidence="10">Membrane component of lipoprotein export ABC transporter</fullName>
    </submittedName>
</protein>
<keyword evidence="10" id="KW-0449">Lipoprotein</keyword>
<evidence type="ECO:0000256" key="7">
    <source>
        <dbReference type="SAM" id="Phobius"/>
    </source>
</evidence>
<keyword evidence="3" id="KW-1003">Cell membrane</keyword>
<dbReference type="eggNOG" id="COG4591">
    <property type="taxonomic scope" value="Bacteria"/>
</dbReference>
<dbReference type="PATRIC" id="fig|1005057.4.peg.263"/>
<dbReference type="STRING" id="1005057.BUAMB_276"/>
<feature type="domain" description="ABC3 transporter permease C-terminal" evidence="8">
    <location>
        <begin position="268"/>
        <end position="387"/>
    </location>
</feature>
<dbReference type="OrthoDB" id="9808461at2"/>
<dbReference type="Proteomes" id="UP000006139">
    <property type="component" value="Chromosome"/>
</dbReference>